<dbReference type="PANTHER" id="PTHR33086:SF44">
    <property type="entry name" value="OS03G0683600 PROTEIN"/>
    <property type="match status" value="1"/>
</dbReference>
<gene>
    <name evidence="3" type="ORF">E2562_020961</name>
</gene>
<feature type="domain" description="DUF1618" evidence="2">
    <location>
        <begin position="9"/>
        <end position="59"/>
    </location>
</feature>
<feature type="region of interest" description="Disordered" evidence="1">
    <location>
        <begin position="71"/>
        <end position="90"/>
    </location>
</feature>
<reference evidence="3 4" key="1">
    <citation type="submission" date="2019-11" db="EMBL/GenBank/DDBJ databases">
        <title>Whole genome sequence of Oryza granulata.</title>
        <authorList>
            <person name="Li W."/>
        </authorList>
    </citation>
    <scope>NUCLEOTIDE SEQUENCE [LARGE SCALE GENOMIC DNA]</scope>
    <source>
        <strain evidence="4">cv. Menghai</strain>
        <tissue evidence="3">Leaf</tissue>
    </source>
</reference>
<evidence type="ECO:0000259" key="2">
    <source>
        <dbReference type="Pfam" id="PF07762"/>
    </source>
</evidence>
<organism evidence="3 4">
    <name type="scientific">Oryza meyeriana var. granulata</name>
    <dbReference type="NCBI Taxonomy" id="110450"/>
    <lineage>
        <taxon>Eukaryota</taxon>
        <taxon>Viridiplantae</taxon>
        <taxon>Streptophyta</taxon>
        <taxon>Embryophyta</taxon>
        <taxon>Tracheophyta</taxon>
        <taxon>Spermatophyta</taxon>
        <taxon>Magnoliopsida</taxon>
        <taxon>Liliopsida</taxon>
        <taxon>Poales</taxon>
        <taxon>Poaceae</taxon>
        <taxon>BOP clade</taxon>
        <taxon>Oryzoideae</taxon>
        <taxon>Oryzeae</taxon>
        <taxon>Oryzinae</taxon>
        <taxon>Oryza</taxon>
        <taxon>Oryza meyeriana</taxon>
    </lineage>
</organism>
<proteinExistence type="predicted"/>
<evidence type="ECO:0000256" key="1">
    <source>
        <dbReference type="SAM" id="MobiDB-lite"/>
    </source>
</evidence>
<sequence length="90" mass="9760">MGCASDGAAPKVSMRTLVDPETGMWTLEYAVSFADIWASESYKATKLPEKAAALALIHPKNRTCCTSSWRTSSSASTCAGRRSWSTRPTR</sequence>
<dbReference type="InterPro" id="IPR011676">
    <property type="entry name" value="DUF1618"/>
</dbReference>
<evidence type="ECO:0000313" key="3">
    <source>
        <dbReference type="EMBL" id="KAF0917590.1"/>
    </source>
</evidence>
<dbReference type="Proteomes" id="UP000479710">
    <property type="component" value="Unassembled WGS sequence"/>
</dbReference>
<evidence type="ECO:0000313" key="4">
    <source>
        <dbReference type="Proteomes" id="UP000479710"/>
    </source>
</evidence>
<dbReference type="PANTHER" id="PTHR33086">
    <property type="entry name" value="OS05G0468200 PROTEIN-RELATED"/>
    <property type="match status" value="1"/>
</dbReference>
<keyword evidence="4" id="KW-1185">Reference proteome</keyword>
<dbReference type="Pfam" id="PF07762">
    <property type="entry name" value="DUF1618"/>
    <property type="match status" value="1"/>
</dbReference>
<dbReference type="AlphaFoldDB" id="A0A6G1DYL1"/>
<comment type="caution">
    <text evidence="3">The sequence shown here is derived from an EMBL/GenBank/DDBJ whole genome shotgun (WGS) entry which is preliminary data.</text>
</comment>
<name>A0A6G1DYL1_9ORYZ</name>
<dbReference type="EMBL" id="SPHZ02000005">
    <property type="protein sequence ID" value="KAF0917590.1"/>
    <property type="molecule type" value="Genomic_DNA"/>
</dbReference>
<accession>A0A6G1DYL1</accession>
<protein>
    <recommendedName>
        <fullName evidence="2">DUF1618 domain-containing protein</fullName>
    </recommendedName>
</protein>